<keyword evidence="4 14" id="KW-0255">Endonuclease</keyword>
<dbReference type="GO" id="GO:0000110">
    <property type="term" value="C:nucleotide-excision repair factor 1 complex"/>
    <property type="evidence" value="ECO:0007669"/>
    <property type="project" value="TreeGrafter"/>
</dbReference>
<organism evidence="14 15">
    <name type="scientific">Phytophthora nicotianae</name>
    <name type="common">Potato buckeye rot agent</name>
    <name type="synonym">Phytophthora parasitica</name>
    <dbReference type="NCBI Taxonomy" id="4792"/>
    <lineage>
        <taxon>Eukaryota</taxon>
        <taxon>Sar</taxon>
        <taxon>Stramenopiles</taxon>
        <taxon>Oomycota</taxon>
        <taxon>Peronosporomycetes</taxon>
        <taxon>Peronosporales</taxon>
        <taxon>Peronosporaceae</taxon>
        <taxon>Phytophthora</taxon>
    </lineage>
</organism>
<evidence type="ECO:0000256" key="4">
    <source>
        <dbReference type="ARBA" id="ARBA00022759"/>
    </source>
</evidence>
<gene>
    <name evidence="14" type="ORF">AM587_10012987</name>
</gene>
<dbReference type="SUPFAM" id="SSF48317">
    <property type="entry name" value="Acid phosphatase/Vanadium-dependent haloperoxidase"/>
    <property type="match status" value="1"/>
</dbReference>
<evidence type="ECO:0000256" key="11">
    <source>
        <dbReference type="SAM" id="Phobius"/>
    </source>
</evidence>
<keyword evidence="9" id="KW-0539">Nucleus</keyword>
<dbReference type="Pfam" id="PF02732">
    <property type="entry name" value="ERCC4"/>
    <property type="match status" value="1"/>
</dbReference>
<dbReference type="GO" id="GO:0000712">
    <property type="term" value="P:resolution of meiotic recombination intermediates"/>
    <property type="evidence" value="ECO:0007669"/>
    <property type="project" value="TreeGrafter"/>
</dbReference>
<keyword evidence="11" id="KW-0812">Transmembrane</keyword>
<evidence type="ECO:0000256" key="3">
    <source>
        <dbReference type="ARBA" id="ARBA00022722"/>
    </source>
</evidence>
<dbReference type="SUPFAM" id="SSF47781">
    <property type="entry name" value="RuvA domain 2-like"/>
    <property type="match status" value="1"/>
</dbReference>
<dbReference type="FunFam" id="3.40.50.10130:FF:000002">
    <property type="entry name" value="DNA repair endonuclease XPF"/>
    <property type="match status" value="1"/>
</dbReference>
<dbReference type="InterPro" id="IPR047520">
    <property type="entry name" value="XPF_nuclease"/>
</dbReference>
<feature type="transmembrane region" description="Helical" evidence="11">
    <location>
        <begin position="44"/>
        <end position="63"/>
    </location>
</feature>
<evidence type="ECO:0000256" key="1">
    <source>
        <dbReference type="ARBA" id="ARBA00004123"/>
    </source>
</evidence>
<evidence type="ECO:0000313" key="14">
    <source>
        <dbReference type="EMBL" id="KUF86589.1"/>
    </source>
</evidence>
<dbReference type="GO" id="GO:0000014">
    <property type="term" value="F:single-stranded DNA endodeoxyribonuclease activity"/>
    <property type="evidence" value="ECO:0007669"/>
    <property type="project" value="TreeGrafter"/>
</dbReference>
<dbReference type="Pfam" id="PF01569">
    <property type="entry name" value="PAP2"/>
    <property type="match status" value="1"/>
</dbReference>
<dbReference type="PANTHER" id="PTHR10150:SF0">
    <property type="entry name" value="DNA REPAIR ENDONUCLEASE XPF"/>
    <property type="match status" value="1"/>
</dbReference>
<dbReference type="Gene3D" id="3.40.50.10130">
    <property type="match status" value="1"/>
</dbReference>
<dbReference type="InterPro" id="IPR000326">
    <property type="entry name" value="PAP2/HPO"/>
</dbReference>
<evidence type="ECO:0000256" key="5">
    <source>
        <dbReference type="ARBA" id="ARBA00022763"/>
    </source>
</evidence>
<evidence type="ECO:0000256" key="6">
    <source>
        <dbReference type="ARBA" id="ARBA00022801"/>
    </source>
</evidence>
<dbReference type="InterPro" id="IPR011335">
    <property type="entry name" value="Restrct_endonuc-II-like"/>
</dbReference>
<feature type="transmembrane region" description="Helical" evidence="11">
    <location>
        <begin position="241"/>
        <end position="259"/>
    </location>
</feature>
<dbReference type="Gene3D" id="1.20.144.10">
    <property type="entry name" value="Phosphatidic acid phosphatase type 2/haloperoxidase"/>
    <property type="match status" value="1"/>
</dbReference>
<dbReference type="GO" id="GO:1901255">
    <property type="term" value="P:nucleotide-excision repair involved in interstrand cross-link repair"/>
    <property type="evidence" value="ECO:0007669"/>
    <property type="project" value="TreeGrafter"/>
</dbReference>
<dbReference type="GO" id="GO:0000724">
    <property type="term" value="P:double-strand break repair via homologous recombination"/>
    <property type="evidence" value="ECO:0007669"/>
    <property type="project" value="TreeGrafter"/>
</dbReference>
<proteinExistence type="inferred from homology"/>
<dbReference type="InterPro" id="IPR006166">
    <property type="entry name" value="ERCC4_domain"/>
</dbReference>
<comment type="caution">
    <text evidence="14">The sequence shown here is derived from an EMBL/GenBank/DDBJ whole genome shotgun (WGS) entry which is preliminary data.</text>
</comment>
<dbReference type="AlphaFoldDB" id="A0A0W8CQU8"/>
<feature type="compositionally biased region" description="Basic residues" evidence="10">
    <location>
        <begin position="793"/>
        <end position="803"/>
    </location>
</feature>
<keyword evidence="7" id="KW-0238">DNA-binding</keyword>
<dbReference type="Proteomes" id="UP000052943">
    <property type="component" value="Unassembled WGS sequence"/>
</dbReference>
<dbReference type="CDD" id="cd20078">
    <property type="entry name" value="XPF_nuclease_XPF_euk"/>
    <property type="match status" value="1"/>
</dbReference>
<evidence type="ECO:0000256" key="9">
    <source>
        <dbReference type="ARBA" id="ARBA00023242"/>
    </source>
</evidence>
<evidence type="ECO:0000256" key="8">
    <source>
        <dbReference type="ARBA" id="ARBA00023204"/>
    </source>
</evidence>
<keyword evidence="5" id="KW-0227">DNA damage</keyword>
<comment type="subcellular location">
    <subcellularLocation>
        <location evidence="1">Nucleus</location>
    </subcellularLocation>
</comment>
<evidence type="ECO:0000256" key="2">
    <source>
        <dbReference type="ARBA" id="ARBA00010015"/>
    </source>
</evidence>
<dbReference type="GO" id="GO:0003684">
    <property type="term" value="F:damaged DNA binding"/>
    <property type="evidence" value="ECO:0007669"/>
    <property type="project" value="TreeGrafter"/>
</dbReference>
<keyword evidence="6" id="KW-0378">Hydrolase</keyword>
<evidence type="ECO:0000259" key="12">
    <source>
        <dbReference type="SMART" id="SM00014"/>
    </source>
</evidence>
<dbReference type="EMBL" id="LNFO01002240">
    <property type="protein sequence ID" value="KUF86589.1"/>
    <property type="molecule type" value="Genomic_DNA"/>
</dbReference>
<dbReference type="PANTHER" id="PTHR10150">
    <property type="entry name" value="DNA REPAIR ENDONUCLEASE XPF"/>
    <property type="match status" value="1"/>
</dbReference>
<keyword evidence="8" id="KW-0234">DNA repair</keyword>
<feature type="transmembrane region" description="Helical" evidence="11">
    <location>
        <begin position="203"/>
        <end position="220"/>
    </location>
</feature>
<feature type="domain" description="Phosphatidic acid phosphatase type 2/haloperoxidase" evidence="12">
    <location>
        <begin position="136"/>
        <end position="287"/>
    </location>
</feature>
<dbReference type="SMART" id="SM00891">
    <property type="entry name" value="ERCC4"/>
    <property type="match status" value="1"/>
</dbReference>
<keyword evidence="3" id="KW-0540">Nuclease</keyword>
<dbReference type="OrthoDB" id="361020at2759"/>
<dbReference type="STRING" id="4790.A0A0W8CQU8"/>
<evidence type="ECO:0000259" key="13">
    <source>
        <dbReference type="SMART" id="SM00891"/>
    </source>
</evidence>
<dbReference type="CDD" id="cd03390">
    <property type="entry name" value="PAP2_containing_1_like"/>
    <property type="match status" value="1"/>
</dbReference>
<name>A0A0W8CQU8_PHYNI</name>
<dbReference type="FunFam" id="1.20.144.10:FF:000055">
    <property type="entry name" value="Uncharacterized protein"/>
    <property type="match status" value="1"/>
</dbReference>
<dbReference type="InterPro" id="IPR010994">
    <property type="entry name" value="RuvA_2-like"/>
</dbReference>
<evidence type="ECO:0000256" key="7">
    <source>
        <dbReference type="ARBA" id="ARBA00023125"/>
    </source>
</evidence>
<evidence type="ECO:0000313" key="15">
    <source>
        <dbReference type="Proteomes" id="UP000052943"/>
    </source>
</evidence>
<comment type="similarity">
    <text evidence="2">Belongs to the XPF family.</text>
</comment>
<dbReference type="SMART" id="SM00014">
    <property type="entry name" value="acidPPc"/>
    <property type="match status" value="1"/>
</dbReference>
<keyword evidence="11" id="KW-1133">Transmembrane helix</keyword>
<evidence type="ECO:0000256" key="10">
    <source>
        <dbReference type="SAM" id="MobiDB-lite"/>
    </source>
</evidence>
<feature type="region of interest" description="Disordered" evidence="10">
    <location>
        <begin position="779"/>
        <end position="816"/>
    </location>
</feature>
<feature type="transmembrane region" description="Helical" evidence="11">
    <location>
        <begin position="103"/>
        <end position="123"/>
    </location>
</feature>
<sequence length="1245" mass="139858">MADDDGDEVDEYTLMIVSSTELSSAGEQYGARSNLARQLREFRALEFSCTVVMFGLALFFACIPVQQRSIPSVEVQVDSNTTIWARDPTLNAKVHPEQVSTEALIFFGVMIPVTVNLLMNYVFPKALKVRLVPHDTRDFLLALAQSASMSELLTEFTKNLTGRCRPSFYDMCGWQYDVVWDGVTNLCTNPAGEKEGRKSFPSGHASFAWSTMLVLTLYLLGRSRLNSRNRSESASQGGRKMLKLLLCFVPSFVAAWVAITRSIDNWHHYSDILAGSIIGAVSACVSYSYNYGSVFSWDSAGVPPARWLPYEREIVEELYVQDGVLVLGRGLGLLRVLASFVRLYCSPRSLVLCLNANEQAATLRRLVLALGLDRRLLPRVVDARNNLNERQQMYKRGGVFFVTARILVVDLLSNHVDPGLISGLLVNDAHHVTETSIEAFILRLYRERNREGFIKGFCDDSVALSSGFNRVEQVLKHLYVRNVFLYPRFHVAINSCLEKHQPEVYEIEVAFSRSMKIMQEALLVALEATVKELQRSTKSLDAADLTMDKALAKSFSSFIRRQLDPLWHKLPVKTKQLVGDLSTLRQLLAYLPRYDAISYYSFLVNYQTMNGQQRFPSPWLFTDAADRLLTAAKERLYQIVDPKTNTPVNLRQLSSNGSGSNAAENAELKLVLEQNPKWDALKEILDEVHAEQKKKMKQNMDKLAAGGATVLVMVKDERTCAQLREFLSLGAQEMMRRRFGHYLLQKEAALKQKGGSMASLGLEQRLLLEAAARLRTDELYTEEEATPSTGVNSKKKSSKTKKRVREESSQASYSDVQVHNTEVSSFGLSTAELEAITAAQEKAERESKSKMFFDGRLHASSSRRDQQTGTPNLSLEVVDPMDSVVLCTYEQATEHGYGASAFLEDIMPSCIILYDPDMAFIREVEVFHASHNAPLEIYFLMYDESTEQQSYLSEIQREKRSFDKLIHQKAHLMMPANVYDLPLHMKLRQQTVEYSMDTRTGGRAKSHRTGVKVVVDVREFRSALPSMLHKEGLFVLPVTLEIGDYVLSPEICVERKSISDLFGSLNSGRLFNQAESMRRFYKTPVLLIEFTQGKAFSLQDVSEIGPEISATNIVSKLTLLILHFPSLRILWSRSPHATVDLFKIVKKYQDEPDMEAAAALGNGLPMDDSAAQTNSGEGGLASNYYNTSSIDVLKKLPGINEHNFRKVLASVSNLAELSRMPLDELTKLLGKANGKKLHTFFNSTA</sequence>
<dbReference type="SUPFAM" id="SSF52980">
    <property type="entry name" value="Restriction endonuclease-like"/>
    <property type="match status" value="1"/>
</dbReference>
<dbReference type="InterPro" id="IPR036938">
    <property type="entry name" value="PAP2/HPO_sf"/>
</dbReference>
<protein>
    <submittedName>
        <fullName evidence="14">DNA repair endonuclease XPF</fullName>
    </submittedName>
</protein>
<accession>A0A0W8CQU8</accession>
<keyword evidence="11" id="KW-0472">Membrane</keyword>
<dbReference type="Gene3D" id="1.10.150.20">
    <property type="entry name" value="5' to 3' exonuclease, C-terminal subdomain"/>
    <property type="match status" value="1"/>
</dbReference>
<reference evidence="14 15" key="1">
    <citation type="submission" date="2015-11" db="EMBL/GenBank/DDBJ databases">
        <title>Genomes and virulence difference between two physiological races of Phytophthora nicotianae.</title>
        <authorList>
            <person name="Liu H."/>
            <person name="Ma X."/>
            <person name="Yu H."/>
            <person name="Fang D."/>
            <person name="Li Y."/>
            <person name="Wang X."/>
            <person name="Wang W."/>
            <person name="Dong Y."/>
            <person name="Xiao B."/>
        </authorList>
    </citation>
    <scope>NUCLEOTIDE SEQUENCE [LARGE SCALE GENOMIC DNA]</scope>
    <source>
        <strain evidence="15">race 0</strain>
    </source>
</reference>
<feature type="domain" description="ERCC4" evidence="13">
    <location>
        <begin position="1012"/>
        <end position="1092"/>
    </location>
</feature>
<dbReference type="GO" id="GO:0003697">
    <property type="term" value="F:single-stranded DNA binding"/>
    <property type="evidence" value="ECO:0007669"/>
    <property type="project" value="TreeGrafter"/>
</dbReference>